<name>A0ABU3E1V4_9FLAO</name>
<comment type="caution">
    <text evidence="1">The sequence shown here is derived from an EMBL/GenBank/DDBJ whole genome shotgun (WGS) entry which is preliminary data.</text>
</comment>
<dbReference type="EMBL" id="JAVRHM010000004">
    <property type="protein sequence ID" value="MDT0689247.1"/>
    <property type="molecule type" value="Genomic_DNA"/>
</dbReference>
<protein>
    <submittedName>
        <fullName evidence="1">Uncharacterized protein</fullName>
    </submittedName>
</protein>
<proteinExistence type="predicted"/>
<evidence type="ECO:0000313" key="2">
    <source>
        <dbReference type="Proteomes" id="UP001261624"/>
    </source>
</evidence>
<dbReference type="Proteomes" id="UP001261624">
    <property type="component" value="Unassembled WGS sequence"/>
</dbReference>
<dbReference type="RefSeq" id="WP_311682628.1">
    <property type="nucleotide sequence ID" value="NZ_JAVRHM010000004.1"/>
</dbReference>
<organism evidence="1 2">
    <name type="scientific">Autumnicola patrickiae</name>
    <dbReference type="NCBI Taxonomy" id="3075591"/>
    <lineage>
        <taxon>Bacteria</taxon>
        <taxon>Pseudomonadati</taxon>
        <taxon>Bacteroidota</taxon>
        <taxon>Flavobacteriia</taxon>
        <taxon>Flavobacteriales</taxon>
        <taxon>Flavobacteriaceae</taxon>
        <taxon>Autumnicola</taxon>
    </lineage>
</organism>
<evidence type="ECO:0000313" key="1">
    <source>
        <dbReference type="EMBL" id="MDT0689247.1"/>
    </source>
</evidence>
<keyword evidence="2" id="KW-1185">Reference proteome</keyword>
<sequence length="267" mass="30720">MTDKELYKIAVEFLSSFSEVTDEILSEHLKSEYSKPKDLSRIYYRICESAQNKQMSSKVIGGSIGGLRNLDKILYGFDPVKVAETYSKSEKDKLLDRIIEILNPRGQIRRTSRSIWPLYCQSVIDAAHFLSSFKDVDDFYKWTDFFAEDFRAKPALPLMISYEISGMGFPLACDFLKELGFSEYGKPDVHLKDIFKALNLIEQNEKSATKLDYQTFKVIDRIAKENHTTVYSVDKVFWLIGSGNFYLSDLKIGGQKKAFIEKIKDTI</sequence>
<gene>
    <name evidence="1" type="ORF">RM549_05585</name>
</gene>
<accession>A0ABU3E1V4</accession>
<reference evidence="1 2" key="1">
    <citation type="submission" date="2023-09" db="EMBL/GenBank/DDBJ databases">
        <authorList>
            <person name="Rey-Velasco X."/>
        </authorList>
    </citation>
    <scope>NUCLEOTIDE SEQUENCE [LARGE SCALE GENOMIC DNA]</scope>
    <source>
        <strain evidence="1 2">F188</strain>
    </source>
</reference>